<feature type="compositionally biased region" description="Polar residues" evidence="1">
    <location>
        <begin position="43"/>
        <end position="78"/>
    </location>
</feature>
<dbReference type="EMBL" id="JAFEKC020000023">
    <property type="protein sequence ID" value="KAK0507598.1"/>
    <property type="molecule type" value="Genomic_DNA"/>
</dbReference>
<feature type="region of interest" description="Disordered" evidence="1">
    <location>
        <begin position="1"/>
        <end position="78"/>
    </location>
</feature>
<keyword evidence="3" id="KW-1185">Reference proteome</keyword>
<name>A0AA39UXH2_9LECA</name>
<gene>
    <name evidence="2" type="ORF">JMJ35_010121</name>
</gene>
<protein>
    <submittedName>
        <fullName evidence="2">Uncharacterized protein</fullName>
    </submittedName>
</protein>
<evidence type="ECO:0000256" key="1">
    <source>
        <dbReference type="SAM" id="MobiDB-lite"/>
    </source>
</evidence>
<comment type="caution">
    <text evidence="2">The sequence shown here is derived from an EMBL/GenBank/DDBJ whole genome shotgun (WGS) entry which is preliminary data.</text>
</comment>
<accession>A0AA39UXH2</accession>
<feature type="compositionally biased region" description="Polar residues" evidence="1">
    <location>
        <begin position="617"/>
        <end position="643"/>
    </location>
</feature>
<proteinExistence type="predicted"/>
<feature type="region of interest" description="Disordered" evidence="1">
    <location>
        <begin position="579"/>
        <end position="653"/>
    </location>
</feature>
<dbReference type="AlphaFoldDB" id="A0AA39UXH2"/>
<dbReference type="Proteomes" id="UP001166286">
    <property type="component" value="Unassembled WGS sequence"/>
</dbReference>
<sequence length="787" mass="87135">MSRRSVFNPCLDSEMRDDNLDYYNPENPLRVSPSGIDEDWNSQDHSSFGGNSGNMSVPSRETLSPQNATRTGSSAEYTRSYTSAPLSSLNLEHHLLPPSLHKTTDGGAAQTTFVLEQPEKSSRKKDKLMRSCMACFAKKQTVGHPTSSQSFIRQAASGPAKIAIAEEQYTLQDLLILVWEALHYLHEANYIIDLLNTTAAEFSIKHDQASEPSLPIRISLKIESNNTANVLGDRSFDLELQELCSVPGPSEEYPMLDGMLDQLFLASAPCSLQNASTPPELATYECLCRRFQATISLLSNPRRCMLGSNYLHSQHTILAIVGLLCHLGRKASMIYDRIFDEIRAHCNATRDPQRTPQIMFALTRYLGSMYKEIHCFEKSLAQWNDSHFWPRFFLLDPQQTLSGIKYLGMGLSAKGFVAGQLAGPLELGAIHITLHSVPRPTSVRYPFNYGAENVCVLQALTIKNLQSKAREQPNSSTYDIAPNESVSIFDIDSLAMEFEFLTESDGQAMGDFDQQGLSSASTVVEAQEALNFKNLPKDVYGALDAPWGYADITAPLHSAQVGNDLGFAPAQPPRVSMIDSDQNGLRDPATTYIPPLQGPRDLSNSTMPTPDHLASNGILNETNMSSNSNLGRDATGSSQSANISPKRPIKRQRLKSLLSFEKKRLATNGRANIERSGIPEKVPAAVKSVCNDQASTTMPTVPILSHSKSLDKDVSLQIIRTDRSAEWDRRRSRTTDLNDAIIVKDINISDSDRRPLSWPRRNVLRKDLDLSVEALLRSKLKNCQLAD</sequence>
<organism evidence="2 3">
    <name type="scientific">Cladonia borealis</name>
    <dbReference type="NCBI Taxonomy" id="184061"/>
    <lineage>
        <taxon>Eukaryota</taxon>
        <taxon>Fungi</taxon>
        <taxon>Dikarya</taxon>
        <taxon>Ascomycota</taxon>
        <taxon>Pezizomycotina</taxon>
        <taxon>Lecanoromycetes</taxon>
        <taxon>OSLEUM clade</taxon>
        <taxon>Lecanoromycetidae</taxon>
        <taxon>Lecanorales</taxon>
        <taxon>Lecanorineae</taxon>
        <taxon>Cladoniaceae</taxon>
        <taxon>Cladonia</taxon>
    </lineage>
</organism>
<evidence type="ECO:0000313" key="3">
    <source>
        <dbReference type="Proteomes" id="UP001166286"/>
    </source>
</evidence>
<reference evidence="2" key="1">
    <citation type="submission" date="2023-03" db="EMBL/GenBank/DDBJ databases">
        <title>Complete genome of Cladonia borealis.</title>
        <authorList>
            <person name="Park H."/>
        </authorList>
    </citation>
    <scope>NUCLEOTIDE SEQUENCE</scope>
    <source>
        <strain evidence="2">ANT050790</strain>
    </source>
</reference>
<evidence type="ECO:0000313" key="2">
    <source>
        <dbReference type="EMBL" id="KAK0507598.1"/>
    </source>
</evidence>